<feature type="compositionally biased region" description="Basic and acidic residues" evidence="1">
    <location>
        <begin position="58"/>
        <end position="75"/>
    </location>
</feature>
<feature type="region of interest" description="Disordered" evidence="1">
    <location>
        <begin position="53"/>
        <end position="75"/>
    </location>
</feature>
<proteinExistence type="predicted"/>
<evidence type="ECO:0000256" key="1">
    <source>
        <dbReference type="SAM" id="MobiDB-lite"/>
    </source>
</evidence>
<evidence type="ECO:0000313" key="2">
    <source>
        <dbReference type="EMBL" id="KAF2616237.1"/>
    </source>
</evidence>
<organism evidence="2">
    <name type="scientific">Brassica cretica</name>
    <name type="common">Mustard</name>
    <dbReference type="NCBI Taxonomy" id="69181"/>
    <lineage>
        <taxon>Eukaryota</taxon>
        <taxon>Viridiplantae</taxon>
        <taxon>Streptophyta</taxon>
        <taxon>Embryophyta</taxon>
        <taxon>Tracheophyta</taxon>
        <taxon>Spermatophyta</taxon>
        <taxon>Magnoliopsida</taxon>
        <taxon>eudicotyledons</taxon>
        <taxon>Gunneridae</taxon>
        <taxon>Pentapetalae</taxon>
        <taxon>rosids</taxon>
        <taxon>malvids</taxon>
        <taxon>Brassicales</taxon>
        <taxon>Brassicaceae</taxon>
        <taxon>Brassiceae</taxon>
        <taxon>Brassica</taxon>
    </lineage>
</organism>
<feature type="region of interest" description="Disordered" evidence="1">
    <location>
        <begin position="1"/>
        <end position="20"/>
    </location>
</feature>
<reference evidence="2" key="1">
    <citation type="submission" date="2019-12" db="EMBL/GenBank/DDBJ databases">
        <title>Genome sequencing and annotation of Brassica cretica.</title>
        <authorList>
            <person name="Studholme D.J."/>
            <person name="Sarris P.F."/>
        </authorList>
    </citation>
    <scope>NUCLEOTIDE SEQUENCE</scope>
    <source>
        <strain evidence="2">PFS-102/07</strain>
        <tissue evidence="2">Leaf</tissue>
    </source>
</reference>
<protein>
    <submittedName>
        <fullName evidence="2">Uncharacterized protein</fullName>
    </submittedName>
</protein>
<gene>
    <name evidence="2" type="ORF">F2Q70_00013586</name>
</gene>
<name>A0A8S9MCB9_BRACR</name>
<dbReference type="EMBL" id="QGKY02000089">
    <property type="protein sequence ID" value="KAF2616237.1"/>
    <property type="molecule type" value="Genomic_DNA"/>
</dbReference>
<comment type="caution">
    <text evidence="2">The sequence shown here is derived from an EMBL/GenBank/DDBJ whole genome shotgun (WGS) entry which is preliminary data.</text>
</comment>
<dbReference type="AlphaFoldDB" id="A0A8S9MCB9"/>
<accession>A0A8S9MCB9</accession>
<sequence length="97" mass="10403">MLSLIRSDGSKSGAPMRSLGRPDGLLAMALSFSSAESLRPMIAEMVALEEASILESSSGREEETSEKTEGRQFSTKERVLSGKLLRGVAVDSKQTVQ</sequence>